<dbReference type="PANTHER" id="PTHR46858:SF6">
    <property type="entry name" value="LIGASE, PUTATIVE-RELATED"/>
    <property type="match status" value="1"/>
</dbReference>
<evidence type="ECO:0000256" key="1">
    <source>
        <dbReference type="ARBA" id="ARBA00022723"/>
    </source>
</evidence>
<evidence type="ECO:0000313" key="5">
    <source>
        <dbReference type="EMBL" id="MED6217298.1"/>
    </source>
</evidence>
<accession>A0ABU6Z925</accession>
<gene>
    <name evidence="5" type="ORF">PIB30_016284</name>
</gene>
<comment type="caution">
    <text evidence="5">The sequence shown here is derived from an EMBL/GenBank/DDBJ whole genome shotgun (WGS) entry which is preliminary data.</text>
</comment>
<evidence type="ECO:0000313" key="6">
    <source>
        <dbReference type="Proteomes" id="UP001341840"/>
    </source>
</evidence>
<organism evidence="5 6">
    <name type="scientific">Stylosanthes scabra</name>
    <dbReference type="NCBI Taxonomy" id="79078"/>
    <lineage>
        <taxon>Eukaryota</taxon>
        <taxon>Viridiplantae</taxon>
        <taxon>Streptophyta</taxon>
        <taxon>Embryophyta</taxon>
        <taxon>Tracheophyta</taxon>
        <taxon>Spermatophyta</taxon>
        <taxon>Magnoliopsida</taxon>
        <taxon>eudicotyledons</taxon>
        <taxon>Gunneridae</taxon>
        <taxon>Pentapetalae</taxon>
        <taxon>rosids</taxon>
        <taxon>fabids</taxon>
        <taxon>Fabales</taxon>
        <taxon>Fabaceae</taxon>
        <taxon>Papilionoideae</taxon>
        <taxon>50 kb inversion clade</taxon>
        <taxon>dalbergioids sensu lato</taxon>
        <taxon>Dalbergieae</taxon>
        <taxon>Pterocarpus clade</taxon>
        <taxon>Stylosanthes</taxon>
    </lineage>
</organism>
<dbReference type="InterPro" id="IPR032008">
    <property type="entry name" value="APD1-4_N"/>
</dbReference>
<keyword evidence="1" id="KW-0479">Metal-binding</keyword>
<dbReference type="PANTHER" id="PTHR46858">
    <property type="entry name" value="OS05G0521000 PROTEIN"/>
    <property type="match status" value="1"/>
</dbReference>
<name>A0ABU6Z925_9FABA</name>
<proteinExistence type="predicted"/>
<dbReference type="EMBL" id="JASCZI010271906">
    <property type="protein sequence ID" value="MED6217298.1"/>
    <property type="molecule type" value="Genomic_DNA"/>
</dbReference>
<protein>
    <recommendedName>
        <fullName evidence="4">E3 ubiquitin-protein ligase APD1-4 N-terminal domain-containing protein</fullName>
    </recommendedName>
</protein>
<keyword evidence="6" id="KW-1185">Reference proteome</keyword>
<sequence>MPWRDLGELVSLGIDIMKLVLVSIRYGYYGNSRLVLGPSSSRLMKTSSFFVEEVEVTSDHNNLVLYAFNEKPELTSQTNWNTSRFLVVPAYSRKGFSLWLNKGSRIHMRWEAHASILNQLEGVVIKGYIR</sequence>
<feature type="domain" description="E3 ubiquitin-protein ligase APD1-4 N-terminal" evidence="4">
    <location>
        <begin position="62"/>
        <end position="127"/>
    </location>
</feature>
<evidence type="ECO:0000256" key="3">
    <source>
        <dbReference type="ARBA" id="ARBA00022833"/>
    </source>
</evidence>
<keyword evidence="3" id="KW-0862">Zinc</keyword>
<dbReference type="Pfam" id="PF16040">
    <property type="entry name" value="APD1-4_N"/>
    <property type="match status" value="1"/>
</dbReference>
<reference evidence="5 6" key="1">
    <citation type="journal article" date="2023" name="Plants (Basel)">
        <title>Bridging the Gap: Combining Genomics and Transcriptomics Approaches to Understand Stylosanthes scabra, an Orphan Legume from the Brazilian Caatinga.</title>
        <authorList>
            <person name="Ferreira-Neto J.R.C."/>
            <person name="da Silva M.D."/>
            <person name="Binneck E."/>
            <person name="de Melo N.F."/>
            <person name="da Silva R.H."/>
            <person name="de Melo A.L.T.M."/>
            <person name="Pandolfi V."/>
            <person name="Bustamante F.O."/>
            <person name="Brasileiro-Vidal A.C."/>
            <person name="Benko-Iseppon A.M."/>
        </authorList>
    </citation>
    <scope>NUCLEOTIDE SEQUENCE [LARGE SCALE GENOMIC DNA]</scope>
    <source>
        <tissue evidence="5">Leaves</tissue>
    </source>
</reference>
<evidence type="ECO:0000259" key="4">
    <source>
        <dbReference type="Pfam" id="PF16040"/>
    </source>
</evidence>
<evidence type="ECO:0000256" key="2">
    <source>
        <dbReference type="ARBA" id="ARBA00022771"/>
    </source>
</evidence>
<keyword evidence="2" id="KW-0863">Zinc-finger</keyword>
<dbReference type="Proteomes" id="UP001341840">
    <property type="component" value="Unassembled WGS sequence"/>
</dbReference>